<reference evidence="6" key="2">
    <citation type="submission" date="2022-05" db="EMBL/GenBank/DDBJ databases">
        <authorList>
            <person name="Kim J.-S."/>
            <person name="Lee K."/>
            <person name="Suh M."/>
            <person name="Eom M."/>
            <person name="Kim J.-S."/>
            <person name="Kim D.-S."/>
            <person name="Ko S.-H."/>
            <person name="Shin Y."/>
            <person name="Lee J.-S."/>
        </authorList>
    </citation>
    <scope>NUCLEOTIDE SEQUENCE</scope>
    <source>
        <strain evidence="6">N237</strain>
    </source>
</reference>
<protein>
    <submittedName>
        <fullName evidence="6">Trypsin-like peptidase domain-containing protein</fullName>
    </submittedName>
</protein>
<dbReference type="InterPro" id="IPR043504">
    <property type="entry name" value="Peptidase_S1_PA_chymotrypsin"/>
</dbReference>
<dbReference type="PANTHER" id="PTHR43343:SF3">
    <property type="entry name" value="PROTEASE DO-LIKE 8, CHLOROPLASTIC"/>
    <property type="match status" value="1"/>
</dbReference>
<dbReference type="InterPro" id="IPR001478">
    <property type="entry name" value="PDZ"/>
</dbReference>
<proteinExistence type="inferred from homology"/>
<dbReference type="Pfam" id="PF13180">
    <property type="entry name" value="PDZ_2"/>
    <property type="match status" value="1"/>
</dbReference>
<comment type="similarity">
    <text evidence="1">Belongs to the peptidase S1C family.</text>
</comment>
<sequence length="486" mass="47595">MAENEFSEEPQPHGGQDQAPDERTPADGRTDPPPAVTAQYPPPPLVAGSYGGTAGYPSGYAGGTSPYGTSPYGASPYGGYAGAEPAYQAPSSGTGYPYGYPAAGADTAAVAAGGRPVDERRGRSGVGLPLLITALVAALVGGGVGAVTVAVADRHADTVNTGLKITNSTAGPAAPTNGTIGAAAARIRPSVVTINEVSGTSGGTGSGVIIRDDGYILTNDHVISLAAQGGSLRVTLSDGRTAKATIVGRDTSDDLAVIKVSGLSKLTAAAFGKSSTLSVGQTVVAVGAPLGLSDTVTSGIVSNTARPVRAGDNDQAVFQAIQTDAAINPGNSGGPLVDLNGSVMGINAAIATDSSGGGLQIPGQTQQSGNIGIGFAIPSDEASRIASELIANGKAYHAVLGISVRSTSTSSAAGVQIAGVTAGSGAARAGLKVGDVVTAINAHAVTTADSLIAAVRSYAPGLKVSITYSRGAATSSATITLDRSDK</sequence>
<organism evidence="6 7">
    <name type="scientific">Jatrophihabitans telluris</name>
    <dbReference type="NCBI Taxonomy" id="2038343"/>
    <lineage>
        <taxon>Bacteria</taxon>
        <taxon>Bacillati</taxon>
        <taxon>Actinomycetota</taxon>
        <taxon>Actinomycetes</taxon>
        <taxon>Jatrophihabitantales</taxon>
        <taxon>Jatrophihabitantaceae</taxon>
        <taxon>Jatrophihabitans</taxon>
    </lineage>
</organism>
<dbReference type="InterPro" id="IPR009003">
    <property type="entry name" value="Peptidase_S1_PA"/>
</dbReference>
<feature type="compositionally biased region" description="Basic and acidic residues" evidence="4">
    <location>
        <begin position="20"/>
        <end position="30"/>
    </location>
</feature>
<evidence type="ECO:0000256" key="1">
    <source>
        <dbReference type="ARBA" id="ARBA00010541"/>
    </source>
</evidence>
<evidence type="ECO:0000259" key="5">
    <source>
        <dbReference type="PROSITE" id="PS50106"/>
    </source>
</evidence>
<feature type="domain" description="PDZ" evidence="5">
    <location>
        <begin position="386"/>
        <end position="470"/>
    </location>
</feature>
<dbReference type="EMBL" id="CP097332">
    <property type="protein sequence ID" value="UQX88605.1"/>
    <property type="molecule type" value="Genomic_DNA"/>
</dbReference>
<dbReference type="InterPro" id="IPR036034">
    <property type="entry name" value="PDZ_sf"/>
</dbReference>
<keyword evidence="7" id="KW-1185">Reference proteome</keyword>
<gene>
    <name evidence="6" type="ORF">M6D93_01060</name>
</gene>
<dbReference type="SUPFAM" id="SSF50494">
    <property type="entry name" value="Trypsin-like serine proteases"/>
    <property type="match status" value="1"/>
</dbReference>
<dbReference type="PRINTS" id="PR00834">
    <property type="entry name" value="PROTEASES2C"/>
</dbReference>
<dbReference type="PANTHER" id="PTHR43343">
    <property type="entry name" value="PEPTIDASE S12"/>
    <property type="match status" value="1"/>
</dbReference>
<dbReference type="InterPro" id="IPR051201">
    <property type="entry name" value="Chloro_Bact_Ser_Proteases"/>
</dbReference>
<feature type="region of interest" description="Disordered" evidence="4">
    <location>
        <begin position="1"/>
        <end position="53"/>
    </location>
</feature>
<feature type="compositionally biased region" description="Pro residues" evidence="4">
    <location>
        <begin position="31"/>
        <end position="45"/>
    </location>
</feature>
<dbReference type="Gene3D" id="2.40.10.10">
    <property type="entry name" value="Trypsin-like serine proteases"/>
    <property type="match status" value="2"/>
</dbReference>
<reference evidence="6" key="1">
    <citation type="journal article" date="2018" name="Int. J. Syst. Evol. Microbiol.">
        <title>Jatrophihabitans telluris sp. nov., isolated from sediment soil of lava forest wetlands and the emended description of the genus Jatrophihabitans.</title>
        <authorList>
            <person name="Lee K.C."/>
            <person name="Suh M.K."/>
            <person name="Eom M.K."/>
            <person name="Kim K.K."/>
            <person name="Kim J.S."/>
            <person name="Kim D.S."/>
            <person name="Ko S.H."/>
            <person name="Shin Y.K."/>
            <person name="Lee J.S."/>
        </authorList>
    </citation>
    <scope>NUCLEOTIDE SEQUENCE</scope>
    <source>
        <strain evidence="6">N237</strain>
    </source>
</reference>
<evidence type="ECO:0000256" key="4">
    <source>
        <dbReference type="SAM" id="MobiDB-lite"/>
    </source>
</evidence>
<dbReference type="RefSeq" id="WP_249772269.1">
    <property type="nucleotide sequence ID" value="NZ_CP097332.1"/>
</dbReference>
<evidence type="ECO:0000313" key="6">
    <source>
        <dbReference type="EMBL" id="UQX88605.1"/>
    </source>
</evidence>
<dbReference type="SUPFAM" id="SSF50156">
    <property type="entry name" value="PDZ domain-like"/>
    <property type="match status" value="1"/>
</dbReference>
<dbReference type="InterPro" id="IPR001940">
    <property type="entry name" value="Peptidase_S1C"/>
</dbReference>
<keyword evidence="3" id="KW-0378">Hydrolase</keyword>
<dbReference type="Proteomes" id="UP001056336">
    <property type="component" value="Chromosome"/>
</dbReference>
<dbReference type="Pfam" id="PF13365">
    <property type="entry name" value="Trypsin_2"/>
    <property type="match status" value="1"/>
</dbReference>
<keyword evidence="2" id="KW-0645">Protease</keyword>
<dbReference type="SMART" id="SM00228">
    <property type="entry name" value="PDZ"/>
    <property type="match status" value="1"/>
</dbReference>
<accession>A0ABY4R0C3</accession>
<name>A0ABY4R0C3_9ACTN</name>
<dbReference type="Gene3D" id="2.30.42.10">
    <property type="match status" value="1"/>
</dbReference>
<evidence type="ECO:0000256" key="3">
    <source>
        <dbReference type="ARBA" id="ARBA00022801"/>
    </source>
</evidence>
<evidence type="ECO:0000313" key="7">
    <source>
        <dbReference type="Proteomes" id="UP001056336"/>
    </source>
</evidence>
<dbReference type="PROSITE" id="PS50106">
    <property type="entry name" value="PDZ"/>
    <property type="match status" value="1"/>
</dbReference>
<evidence type="ECO:0000256" key="2">
    <source>
        <dbReference type="ARBA" id="ARBA00022670"/>
    </source>
</evidence>